<dbReference type="EMBL" id="KN823069">
    <property type="protein sequence ID" value="KIO24065.1"/>
    <property type="molecule type" value="Genomic_DNA"/>
</dbReference>
<protein>
    <submittedName>
        <fullName evidence="3">Uncharacterized protein</fullName>
    </submittedName>
</protein>
<feature type="signal peptide" evidence="2">
    <location>
        <begin position="1"/>
        <end position="20"/>
    </location>
</feature>
<dbReference type="OrthoDB" id="10520534at2759"/>
<feature type="region of interest" description="Disordered" evidence="1">
    <location>
        <begin position="28"/>
        <end position="49"/>
    </location>
</feature>
<keyword evidence="4" id="KW-1185">Reference proteome</keyword>
<evidence type="ECO:0000313" key="4">
    <source>
        <dbReference type="Proteomes" id="UP000054248"/>
    </source>
</evidence>
<keyword evidence="2" id="KW-0732">Signal</keyword>
<proteinExistence type="predicted"/>
<evidence type="ECO:0000256" key="1">
    <source>
        <dbReference type="SAM" id="MobiDB-lite"/>
    </source>
</evidence>
<evidence type="ECO:0000313" key="3">
    <source>
        <dbReference type="EMBL" id="KIO24065.1"/>
    </source>
</evidence>
<dbReference type="AlphaFoldDB" id="A0A0C3Q4U3"/>
<reference evidence="3 4" key="1">
    <citation type="submission" date="2014-04" db="EMBL/GenBank/DDBJ databases">
        <authorList>
            <consortium name="DOE Joint Genome Institute"/>
            <person name="Kuo A."/>
            <person name="Girlanda M."/>
            <person name="Perotto S."/>
            <person name="Kohler A."/>
            <person name="Nagy L.G."/>
            <person name="Floudas D."/>
            <person name="Copeland A."/>
            <person name="Barry K.W."/>
            <person name="Cichocki N."/>
            <person name="Veneault-Fourrey C."/>
            <person name="LaButti K."/>
            <person name="Lindquist E.A."/>
            <person name="Lipzen A."/>
            <person name="Lundell T."/>
            <person name="Morin E."/>
            <person name="Murat C."/>
            <person name="Sun H."/>
            <person name="Tunlid A."/>
            <person name="Henrissat B."/>
            <person name="Grigoriev I.V."/>
            <person name="Hibbett D.S."/>
            <person name="Martin F."/>
            <person name="Nordberg H.P."/>
            <person name="Cantor M.N."/>
            <person name="Hua S.X."/>
        </authorList>
    </citation>
    <scope>NUCLEOTIDE SEQUENCE [LARGE SCALE GENOMIC DNA]</scope>
    <source>
        <strain evidence="3 4">MUT 4182</strain>
    </source>
</reference>
<sequence>MLVSASKLVALLALVGSVTAAPQAVSATTSSVQQSSPTKTRTTKVQSAAPTATSTPLLYTLSQTGGIATEVTAVTVFNTFISGSREAVTTSFVETVTVYPENVTQPTPVIASVTPAATVSSSSQTTTAAATLITPKPNGALPRTGAGMGLAAIAVGVVAAVM</sequence>
<name>A0A0C3Q4U3_9AGAM</name>
<evidence type="ECO:0000256" key="2">
    <source>
        <dbReference type="SAM" id="SignalP"/>
    </source>
</evidence>
<feature type="compositionally biased region" description="Polar residues" evidence="1">
    <location>
        <begin position="37"/>
        <end position="49"/>
    </location>
</feature>
<dbReference type="Proteomes" id="UP000054248">
    <property type="component" value="Unassembled WGS sequence"/>
</dbReference>
<organism evidence="3 4">
    <name type="scientific">Tulasnella calospora MUT 4182</name>
    <dbReference type="NCBI Taxonomy" id="1051891"/>
    <lineage>
        <taxon>Eukaryota</taxon>
        <taxon>Fungi</taxon>
        <taxon>Dikarya</taxon>
        <taxon>Basidiomycota</taxon>
        <taxon>Agaricomycotina</taxon>
        <taxon>Agaricomycetes</taxon>
        <taxon>Cantharellales</taxon>
        <taxon>Tulasnellaceae</taxon>
        <taxon>Tulasnella</taxon>
    </lineage>
</organism>
<accession>A0A0C3Q4U3</accession>
<dbReference type="HOGENOM" id="CLU_1656417_0_0_1"/>
<gene>
    <name evidence="3" type="ORF">M407DRAFT_244572</name>
</gene>
<feature type="chain" id="PRO_5002177281" evidence="2">
    <location>
        <begin position="21"/>
        <end position="162"/>
    </location>
</feature>
<reference evidence="4" key="2">
    <citation type="submission" date="2015-01" db="EMBL/GenBank/DDBJ databases">
        <title>Evolutionary Origins and Diversification of the Mycorrhizal Mutualists.</title>
        <authorList>
            <consortium name="DOE Joint Genome Institute"/>
            <consortium name="Mycorrhizal Genomics Consortium"/>
            <person name="Kohler A."/>
            <person name="Kuo A."/>
            <person name="Nagy L.G."/>
            <person name="Floudas D."/>
            <person name="Copeland A."/>
            <person name="Barry K.W."/>
            <person name="Cichocki N."/>
            <person name="Veneault-Fourrey C."/>
            <person name="LaButti K."/>
            <person name="Lindquist E.A."/>
            <person name="Lipzen A."/>
            <person name="Lundell T."/>
            <person name="Morin E."/>
            <person name="Murat C."/>
            <person name="Riley R."/>
            <person name="Ohm R."/>
            <person name="Sun H."/>
            <person name="Tunlid A."/>
            <person name="Henrissat B."/>
            <person name="Grigoriev I.V."/>
            <person name="Hibbett D.S."/>
            <person name="Martin F."/>
        </authorList>
    </citation>
    <scope>NUCLEOTIDE SEQUENCE [LARGE SCALE GENOMIC DNA]</scope>
    <source>
        <strain evidence="4">MUT 4182</strain>
    </source>
</reference>